<comment type="caution">
    <text evidence="2">The sequence shown here is derived from an EMBL/GenBank/DDBJ whole genome shotgun (WGS) entry which is preliminary data.</text>
</comment>
<feature type="domain" description="DUF3870" evidence="1">
    <location>
        <begin position="12"/>
        <end position="103"/>
    </location>
</feature>
<dbReference type="Pfam" id="PF12986">
    <property type="entry name" value="DUF3870"/>
    <property type="match status" value="1"/>
</dbReference>
<proteinExistence type="predicted"/>
<evidence type="ECO:0000313" key="3">
    <source>
        <dbReference type="Proteomes" id="UP000281915"/>
    </source>
</evidence>
<protein>
    <submittedName>
        <fullName evidence="2">DUF3870 domain-containing protein</fullName>
    </submittedName>
</protein>
<dbReference type="Proteomes" id="UP000281915">
    <property type="component" value="Unassembled WGS sequence"/>
</dbReference>
<reference evidence="2 3" key="1">
    <citation type="submission" date="2018-10" db="EMBL/GenBank/DDBJ databases">
        <title>Phylogenomics of Brevibacillus.</title>
        <authorList>
            <person name="Dunlap C."/>
        </authorList>
    </citation>
    <scope>NUCLEOTIDE SEQUENCE [LARGE SCALE GENOMIC DNA]</scope>
    <source>
        <strain evidence="2 3">JCM 15085</strain>
    </source>
</reference>
<sequence length="110" mass="12366">MNWGSNTKNVLVAGFAQLPKGTTLYEIQKVVGCVLVIDRDTKIIVDASFTFVMGVTNDFISSMVRGKSVENGIQEIVQDIEERFLVPPQRAIIQALRAAYERYCDMHEIN</sequence>
<dbReference type="InterPro" id="IPR024617">
    <property type="entry name" value="DUF3870"/>
</dbReference>
<organism evidence="2 3">
    <name type="scientific">Brevibacillus panacihumi</name>
    <dbReference type="NCBI Taxonomy" id="497735"/>
    <lineage>
        <taxon>Bacteria</taxon>
        <taxon>Bacillati</taxon>
        <taxon>Bacillota</taxon>
        <taxon>Bacilli</taxon>
        <taxon>Bacillales</taxon>
        <taxon>Paenibacillaceae</taxon>
        <taxon>Brevibacillus</taxon>
    </lineage>
</organism>
<evidence type="ECO:0000313" key="2">
    <source>
        <dbReference type="EMBL" id="RNB81882.1"/>
    </source>
</evidence>
<dbReference type="AlphaFoldDB" id="A0A3M8D1I6"/>
<accession>A0A3M8D1I6</accession>
<dbReference type="RefSeq" id="WP_122912707.1">
    <property type="nucleotide sequence ID" value="NZ_RHHT01000011.1"/>
</dbReference>
<gene>
    <name evidence="2" type="ORF">EDM58_07080</name>
</gene>
<dbReference type="EMBL" id="RHHT01000011">
    <property type="protein sequence ID" value="RNB81882.1"/>
    <property type="molecule type" value="Genomic_DNA"/>
</dbReference>
<name>A0A3M8D1I6_9BACL</name>
<evidence type="ECO:0000259" key="1">
    <source>
        <dbReference type="Pfam" id="PF12986"/>
    </source>
</evidence>